<dbReference type="Gene3D" id="3.80.10.10">
    <property type="entry name" value="Ribonuclease Inhibitor"/>
    <property type="match status" value="1"/>
</dbReference>
<evidence type="ECO:0000313" key="2">
    <source>
        <dbReference type="Proteomes" id="UP000717696"/>
    </source>
</evidence>
<sequence>MQPSAMQSFPEEIWTRIFAHLECKLPTDHWWLYGSEVDCSTLKTLISLCLVCRDFRRIAQSVLYRTVLLNSLEGQETKYHFARTLTEAPLLGHVTRVVSLDDTFPDHGFDKKEILNTVKKCPSIPTKLGMHLQRFGFSSRRTQEGFAVLMLAFMPQVQFVDCTIHCDSGLLPWVLSGNLENEYAADEDEDDPEYLDALEGQDPEWKNLATAPFEQTWLPCLKHVRLRTGDATEGTTGMSRIEAILLHPHLETLRLLGFDWTGHEALQMKWNDRMCNLESLQLKESIVDERGLQQILTRCRKLVRLSIELGDSRREGWDRPEDSWEVDLYRFGQLLREHGRNLIELELHTEEYQAANSTDGRLGSLRELSSLKHLRVTKVDLLGSAYERTSEAYPEKLSLEDALPRSLERLYLHFEDNYYTGKRVDEHGHQELYELITGGQFPDLHEVKVEYYLTDPSSQFGRGIVGWEVHTTQEHLWERAASSGCLRSILVFSKMG</sequence>
<dbReference type="Proteomes" id="UP000717696">
    <property type="component" value="Unassembled WGS sequence"/>
</dbReference>
<accession>A0A9P9ES94</accession>
<protein>
    <recommendedName>
        <fullName evidence="3">F-box domain-containing protein</fullName>
    </recommendedName>
</protein>
<evidence type="ECO:0008006" key="3">
    <source>
        <dbReference type="Google" id="ProtNLM"/>
    </source>
</evidence>
<dbReference type="InterPro" id="IPR032675">
    <property type="entry name" value="LRR_dom_sf"/>
</dbReference>
<dbReference type="OrthoDB" id="2520703at2759"/>
<dbReference type="CDD" id="cd09917">
    <property type="entry name" value="F-box_SF"/>
    <property type="match status" value="1"/>
</dbReference>
<name>A0A9P9ES94_9HYPO</name>
<dbReference type="AlphaFoldDB" id="A0A9P9ES94"/>
<proteinExistence type="predicted"/>
<evidence type="ECO:0000313" key="1">
    <source>
        <dbReference type="EMBL" id="KAH7142583.1"/>
    </source>
</evidence>
<dbReference type="EMBL" id="JAGMUU010000011">
    <property type="protein sequence ID" value="KAH7142583.1"/>
    <property type="molecule type" value="Genomic_DNA"/>
</dbReference>
<keyword evidence="2" id="KW-1185">Reference proteome</keyword>
<dbReference type="Gene3D" id="1.20.1280.50">
    <property type="match status" value="1"/>
</dbReference>
<organism evidence="1 2">
    <name type="scientific">Dactylonectria estremocensis</name>
    <dbReference type="NCBI Taxonomy" id="1079267"/>
    <lineage>
        <taxon>Eukaryota</taxon>
        <taxon>Fungi</taxon>
        <taxon>Dikarya</taxon>
        <taxon>Ascomycota</taxon>
        <taxon>Pezizomycotina</taxon>
        <taxon>Sordariomycetes</taxon>
        <taxon>Hypocreomycetidae</taxon>
        <taxon>Hypocreales</taxon>
        <taxon>Nectriaceae</taxon>
        <taxon>Dactylonectria</taxon>
    </lineage>
</organism>
<reference evidence="1" key="1">
    <citation type="journal article" date="2021" name="Nat. Commun.">
        <title>Genetic determinants of endophytism in the Arabidopsis root mycobiome.</title>
        <authorList>
            <person name="Mesny F."/>
            <person name="Miyauchi S."/>
            <person name="Thiergart T."/>
            <person name="Pickel B."/>
            <person name="Atanasova L."/>
            <person name="Karlsson M."/>
            <person name="Huettel B."/>
            <person name="Barry K.W."/>
            <person name="Haridas S."/>
            <person name="Chen C."/>
            <person name="Bauer D."/>
            <person name="Andreopoulos W."/>
            <person name="Pangilinan J."/>
            <person name="LaButti K."/>
            <person name="Riley R."/>
            <person name="Lipzen A."/>
            <person name="Clum A."/>
            <person name="Drula E."/>
            <person name="Henrissat B."/>
            <person name="Kohler A."/>
            <person name="Grigoriev I.V."/>
            <person name="Martin F.M."/>
            <person name="Hacquard S."/>
        </authorList>
    </citation>
    <scope>NUCLEOTIDE SEQUENCE</scope>
    <source>
        <strain evidence="1">MPI-CAGE-AT-0021</strain>
    </source>
</reference>
<dbReference type="SUPFAM" id="SSF52047">
    <property type="entry name" value="RNI-like"/>
    <property type="match status" value="1"/>
</dbReference>
<gene>
    <name evidence="1" type="ORF">B0J13DRAFT_555814</name>
</gene>
<comment type="caution">
    <text evidence="1">The sequence shown here is derived from an EMBL/GenBank/DDBJ whole genome shotgun (WGS) entry which is preliminary data.</text>
</comment>